<comment type="caution">
    <text evidence="3">The sequence shown here is derived from an EMBL/GenBank/DDBJ whole genome shotgun (WGS) entry which is preliminary data.</text>
</comment>
<evidence type="ECO:0000256" key="1">
    <source>
        <dbReference type="SAM" id="MobiDB-lite"/>
    </source>
</evidence>
<name>A0A814Y5H3_9BILA</name>
<accession>A0A814Y5H3</accession>
<dbReference type="InterPro" id="IPR037293">
    <property type="entry name" value="Gal_Oxidase_central_sf"/>
</dbReference>
<organism evidence="3 4">
    <name type="scientific">Adineta steineri</name>
    <dbReference type="NCBI Taxonomy" id="433720"/>
    <lineage>
        <taxon>Eukaryota</taxon>
        <taxon>Metazoa</taxon>
        <taxon>Spiralia</taxon>
        <taxon>Gnathifera</taxon>
        <taxon>Rotifera</taxon>
        <taxon>Eurotatoria</taxon>
        <taxon>Bdelloidea</taxon>
        <taxon>Adinetida</taxon>
        <taxon>Adinetidae</taxon>
        <taxon>Adineta</taxon>
    </lineage>
</organism>
<evidence type="ECO:0000313" key="3">
    <source>
        <dbReference type="EMBL" id="CAF1225599.1"/>
    </source>
</evidence>
<sequence>MPSNQVYRERVVVNNGPHKWWQHRRFKIIGISGITLIVFAVILALLLNFVVFAPKKSETSTTAATSLSSLTTTISTPPLSSTTTSQVTLTTTSPQTTVTTTTQHSEWSVTSNMSDARQEHTASVLSNGKVLVTGGFNHNIGFLNSAELLDSLKLSSITLPITTLLSSEELDWINLAVEYNNITKVYLEEMIEFDDVLFLIDLFPKVKYLQIDCTSDIDISLFLEIILLKIHNKVNSNLHLLAISIPTADDSMMERIQNLIDFKRLLFNYTIKRTNATIFLRMK</sequence>
<evidence type="ECO:0000256" key="2">
    <source>
        <dbReference type="SAM" id="Phobius"/>
    </source>
</evidence>
<keyword evidence="2" id="KW-0812">Transmembrane</keyword>
<dbReference type="SUPFAM" id="SSF117281">
    <property type="entry name" value="Kelch motif"/>
    <property type="match status" value="1"/>
</dbReference>
<keyword evidence="2" id="KW-1133">Transmembrane helix</keyword>
<dbReference type="InterPro" id="IPR015915">
    <property type="entry name" value="Kelch-typ_b-propeller"/>
</dbReference>
<dbReference type="EMBL" id="CAJNOE010000458">
    <property type="protein sequence ID" value="CAF1225599.1"/>
    <property type="molecule type" value="Genomic_DNA"/>
</dbReference>
<proteinExistence type="predicted"/>
<dbReference type="Gene3D" id="2.130.10.80">
    <property type="entry name" value="Galactose oxidase/kelch, beta-propeller"/>
    <property type="match status" value="1"/>
</dbReference>
<reference evidence="3" key="1">
    <citation type="submission" date="2021-02" db="EMBL/GenBank/DDBJ databases">
        <authorList>
            <person name="Nowell W R."/>
        </authorList>
    </citation>
    <scope>NUCLEOTIDE SEQUENCE</scope>
</reference>
<gene>
    <name evidence="3" type="ORF">IZO911_LOCUS29956</name>
</gene>
<evidence type="ECO:0000313" key="4">
    <source>
        <dbReference type="Proteomes" id="UP000663860"/>
    </source>
</evidence>
<feature type="region of interest" description="Disordered" evidence="1">
    <location>
        <begin position="75"/>
        <end position="97"/>
    </location>
</feature>
<protein>
    <submittedName>
        <fullName evidence="3">Uncharacterized protein</fullName>
    </submittedName>
</protein>
<dbReference type="AlphaFoldDB" id="A0A814Y5H3"/>
<feature type="transmembrane region" description="Helical" evidence="2">
    <location>
        <begin position="28"/>
        <end position="52"/>
    </location>
</feature>
<dbReference type="Proteomes" id="UP000663860">
    <property type="component" value="Unassembled WGS sequence"/>
</dbReference>
<keyword evidence="2" id="KW-0472">Membrane</keyword>